<dbReference type="RefSeq" id="WP_271013631.1">
    <property type="nucleotide sequence ID" value="NZ_JAQIFT010000069.1"/>
</dbReference>
<gene>
    <name evidence="1" type="ORF">PBV87_21050</name>
</gene>
<dbReference type="Proteomes" id="UP001169242">
    <property type="component" value="Unassembled WGS sequence"/>
</dbReference>
<evidence type="ECO:0000313" key="1">
    <source>
        <dbReference type="EMBL" id="MDA3733966.1"/>
    </source>
</evidence>
<comment type="caution">
    <text evidence="1">The sequence shown here is derived from an EMBL/GenBank/DDBJ whole genome shotgun (WGS) entry which is preliminary data.</text>
</comment>
<organism evidence="1 2">
    <name type="scientific">Holtiella tumoricola</name>
    <dbReference type="NCBI Taxonomy" id="3018743"/>
    <lineage>
        <taxon>Bacteria</taxon>
        <taxon>Bacillati</taxon>
        <taxon>Bacillota</taxon>
        <taxon>Clostridia</taxon>
        <taxon>Lachnospirales</taxon>
        <taxon>Cellulosilyticaceae</taxon>
        <taxon>Holtiella</taxon>
    </lineage>
</organism>
<name>A0AA42J3W9_9FIRM</name>
<proteinExistence type="predicted"/>
<protein>
    <submittedName>
        <fullName evidence="1">Uncharacterized protein</fullName>
    </submittedName>
</protein>
<reference evidence="1" key="1">
    <citation type="journal article" date="2023" name="Int. J. Syst. Evol. Microbiol.">
        <title>&lt;i&gt;Holtiella tumoricola&lt;/i&gt; gen. nov. sp. nov., isolated from a human clinical sample.</title>
        <authorList>
            <person name="Allen-Vercoe E."/>
            <person name="Daigneault M.C."/>
            <person name="Vancuren S.J."/>
            <person name="Cochrane K."/>
            <person name="O'Neal L.L."/>
            <person name="Sankaranarayanan K."/>
            <person name="Lawson P.A."/>
        </authorList>
    </citation>
    <scope>NUCLEOTIDE SEQUENCE</scope>
    <source>
        <strain evidence="1">CC70A</strain>
    </source>
</reference>
<dbReference type="AlphaFoldDB" id="A0AA42J3W9"/>
<evidence type="ECO:0000313" key="2">
    <source>
        <dbReference type="Proteomes" id="UP001169242"/>
    </source>
</evidence>
<keyword evidence="2" id="KW-1185">Reference proteome</keyword>
<dbReference type="EMBL" id="JAQIFT010000069">
    <property type="protein sequence ID" value="MDA3733966.1"/>
    <property type="molecule type" value="Genomic_DNA"/>
</dbReference>
<accession>A0AA42J3W9</accession>
<sequence>MKSYNSYCGNCQSYNNCSDYQNCNTCQNSNRYPNDTHMSCKSALSKALQLFIRSDLQPYTSPNTFTLYTPYLTTPQDATSINNSCNCMRELLKFQGNSPYSMIPMCDLEAFTIRINNPLTNLQQVKTLLSNYFYEGICDCRCCSCEREMSYEEDIKHYLSCQSNPINLLVGNASFTNLQFIGLYGPLACFIETGVTSASPSVPFARILVVCINNISAIGTAMPK</sequence>